<keyword evidence="3" id="KW-1185">Reference proteome</keyword>
<dbReference type="Proteomes" id="UP000315677">
    <property type="component" value="Unassembled WGS sequence"/>
</dbReference>
<reference evidence="2 3" key="1">
    <citation type="submission" date="2019-06" db="EMBL/GenBank/DDBJ databases">
        <title>Sequencing the genomes of 1000 actinobacteria strains.</title>
        <authorList>
            <person name="Klenk H.-P."/>
        </authorList>
    </citation>
    <scope>NUCLEOTIDE SEQUENCE [LARGE SCALE GENOMIC DNA]</scope>
    <source>
        <strain evidence="2 3">DSM 45301</strain>
    </source>
</reference>
<dbReference type="Pfam" id="PF20795">
    <property type="entry name" value="DUF6841"/>
    <property type="match status" value="1"/>
</dbReference>
<name>A0A543CYI8_9PSEU</name>
<dbReference type="EMBL" id="VFPA01000007">
    <property type="protein sequence ID" value="TQM02145.1"/>
    <property type="molecule type" value="Genomic_DNA"/>
</dbReference>
<dbReference type="AlphaFoldDB" id="A0A543CYI8"/>
<accession>A0A543CYI8</accession>
<gene>
    <name evidence="2" type="ORF">FB558_8007</name>
</gene>
<dbReference type="InterPro" id="IPR049219">
    <property type="entry name" value="DUF6841"/>
</dbReference>
<comment type="caution">
    <text evidence="2">The sequence shown here is derived from an EMBL/GenBank/DDBJ whole genome shotgun (WGS) entry which is preliminary data.</text>
</comment>
<dbReference type="OrthoDB" id="4721368at2"/>
<sequence>MDEDDVRRWFDSYLAEFSALGRGTTDDVRRILAYYAVPLLFSTDAGSVVLPDDVQVLAATQQQIDGMRAAGYDRSDELAAGIDVLNASGAVQRGRFARLRADGTEISRLEVTYLIADLPVGRRISAIIVHSAT</sequence>
<organism evidence="2 3">
    <name type="scientific">Pseudonocardia kunmingensis</name>
    <dbReference type="NCBI Taxonomy" id="630975"/>
    <lineage>
        <taxon>Bacteria</taxon>
        <taxon>Bacillati</taxon>
        <taxon>Actinomycetota</taxon>
        <taxon>Actinomycetes</taxon>
        <taxon>Pseudonocardiales</taxon>
        <taxon>Pseudonocardiaceae</taxon>
        <taxon>Pseudonocardia</taxon>
    </lineage>
</organism>
<evidence type="ECO:0000313" key="3">
    <source>
        <dbReference type="Proteomes" id="UP000315677"/>
    </source>
</evidence>
<dbReference type="RefSeq" id="WP_142063756.1">
    <property type="nucleotide sequence ID" value="NZ_VFPA01000007.1"/>
</dbReference>
<proteinExistence type="predicted"/>
<evidence type="ECO:0000313" key="2">
    <source>
        <dbReference type="EMBL" id="TQM02145.1"/>
    </source>
</evidence>
<feature type="domain" description="DUF6841" evidence="1">
    <location>
        <begin position="4"/>
        <end position="131"/>
    </location>
</feature>
<protein>
    <recommendedName>
        <fullName evidence="1">DUF6841 domain-containing protein</fullName>
    </recommendedName>
</protein>
<evidence type="ECO:0000259" key="1">
    <source>
        <dbReference type="Pfam" id="PF20795"/>
    </source>
</evidence>